<evidence type="ECO:0000256" key="3">
    <source>
        <dbReference type="PROSITE-ProRule" id="PRU00169"/>
    </source>
</evidence>
<evidence type="ECO:0000259" key="5">
    <source>
        <dbReference type="PROSITE" id="PS50887"/>
    </source>
</evidence>
<dbReference type="InterPro" id="IPR000160">
    <property type="entry name" value="GGDEF_dom"/>
</dbReference>
<dbReference type="GO" id="GO:0005886">
    <property type="term" value="C:plasma membrane"/>
    <property type="evidence" value="ECO:0007669"/>
    <property type="project" value="TreeGrafter"/>
</dbReference>
<dbReference type="PANTHER" id="PTHR45138:SF9">
    <property type="entry name" value="DIGUANYLATE CYCLASE DGCM-RELATED"/>
    <property type="match status" value="1"/>
</dbReference>
<evidence type="ECO:0000313" key="7">
    <source>
        <dbReference type="Proteomes" id="UP000515917"/>
    </source>
</evidence>
<dbReference type="InterPro" id="IPR050469">
    <property type="entry name" value="Diguanylate_Cyclase"/>
</dbReference>
<feature type="domain" description="Response regulatory" evidence="4">
    <location>
        <begin position="132"/>
        <end position="248"/>
    </location>
</feature>
<dbReference type="InterPro" id="IPR001789">
    <property type="entry name" value="Sig_transdc_resp-reg_receiver"/>
</dbReference>
<dbReference type="InterPro" id="IPR029787">
    <property type="entry name" value="Nucleotide_cyclase"/>
</dbReference>
<name>A0A7G3G585_9NEIS</name>
<dbReference type="GO" id="GO:0052621">
    <property type="term" value="F:diguanylate cyclase activity"/>
    <property type="evidence" value="ECO:0007669"/>
    <property type="project" value="UniProtKB-EC"/>
</dbReference>
<dbReference type="PROSITE" id="PS50887">
    <property type="entry name" value="GGDEF"/>
    <property type="match status" value="1"/>
</dbReference>
<comment type="catalytic activity">
    <reaction evidence="2">
        <text>2 GTP = 3',3'-c-di-GMP + 2 diphosphate</text>
        <dbReference type="Rhea" id="RHEA:24898"/>
        <dbReference type="ChEBI" id="CHEBI:33019"/>
        <dbReference type="ChEBI" id="CHEBI:37565"/>
        <dbReference type="ChEBI" id="CHEBI:58805"/>
        <dbReference type="EC" id="2.7.7.65"/>
    </reaction>
</comment>
<dbReference type="NCBIfam" id="TIGR00254">
    <property type="entry name" value="GGDEF"/>
    <property type="match status" value="1"/>
</dbReference>
<accession>A0A7G3G585</accession>
<proteinExistence type="predicted"/>
<dbReference type="PANTHER" id="PTHR45138">
    <property type="entry name" value="REGULATORY COMPONENTS OF SENSORY TRANSDUCTION SYSTEM"/>
    <property type="match status" value="1"/>
</dbReference>
<dbReference type="AlphaFoldDB" id="A0A7G3G585"/>
<sequence>MSEKSIKPIVYVSARQVHGGAELARQLTFFGFECHVFLKKSSFLAAMHTTAPFAVVLSEAGLEDCSADEILPFVVKLSCGPILYLTSTLSISQQIELMNNGITDFIYFPLDIQRLIDRLDSLLERSHNTPYRVLIVDDSDAMGRFNADALGQAGMQVQLLKNPLEVFLLLERFVPDIVLMDVYMPQCSGNEIAKVIRQYTQFDSIPIVFLSTETNRNKQLMARSMGGDDFWVKSMPREELVASVGITCARYRSLRRWMTCDSLTALLNHTNVIELLEREVAQAKKESLSLSFAMIDIDHFKKINNSYGHGIGDQVIKSLARLLRQSIHNDGSVGRYGGEKFAVLFAGTSLIRAAQKLDEWRMRFAELTQSSGDIQFNVTFSAGIAALKNNMDAQQLIDAADQALYQAKGAGRNQIGLHNN</sequence>
<dbReference type="Pfam" id="PF00990">
    <property type="entry name" value="GGDEF"/>
    <property type="match status" value="1"/>
</dbReference>
<dbReference type="FunFam" id="3.30.70.270:FF:000001">
    <property type="entry name" value="Diguanylate cyclase domain protein"/>
    <property type="match status" value="1"/>
</dbReference>
<dbReference type="Gene3D" id="3.30.70.270">
    <property type="match status" value="1"/>
</dbReference>
<evidence type="ECO:0000259" key="4">
    <source>
        <dbReference type="PROSITE" id="PS50110"/>
    </source>
</evidence>
<dbReference type="GO" id="GO:1902201">
    <property type="term" value="P:negative regulation of bacterial-type flagellum-dependent cell motility"/>
    <property type="evidence" value="ECO:0007669"/>
    <property type="project" value="TreeGrafter"/>
</dbReference>
<reference evidence="6 7" key="1">
    <citation type="submission" date="2018-01" db="EMBL/GenBank/DDBJ databases">
        <title>Genome sequence of Iodobacter sp. strain PCH194 isolated from Indian Trans-Himalaya.</title>
        <authorList>
            <person name="Kumar V."/>
            <person name="Thakur V."/>
            <person name="Kumar S."/>
            <person name="Singh D."/>
        </authorList>
    </citation>
    <scope>NUCLEOTIDE SEQUENCE [LARGE SCALE GENOMIC DNA]</scope>
    <source>
        <strain evidence="6 7">PCH194</strain>
    </source>
</reference>
<keyword evidence="3" id="KW-0597">Phosphoprotein</keyword>
<dbReference type="EMBL" id="CP025781">
    <property type="protein sequence ID" value="QBC42441.1"/>
    <property type="molecule type" value="Genomic_DNA"/>
</dbReference>
<protein>
    <recommendedName>
        <fullName evidence="1">diguanylate cyclase</fullName>
        <ecNumber evidence="1">2.7.7.65</ecNumber>
    </recommendedName>
</protein>
<evidence type="ECO:0000256" key="2">
    <source>
        <dbReference type="ARBA" id="ARBA00034247"/>
    </source>
</evidence>
<dbReference type="CDD" id="cd01949">
    <property type="entry name" value="GGDEF"/>
    <property type="match status" value="1"/>
</dbReference>
<feature type="domain" description="GGDEF" evidence="5">
    <location>
        <begin position="288"/>
        <end position="420"/>
    </location>
</feature>
<feature type="modified residue" description="4-aspartylphosphate" evidence="3">
    <location>
        <position position="181"/>
    </location>
</feature>
<organism evidence="6 7">
    <name type="scientific">Iodobacter fluviatilis</name>
    <dbReference type="NCBI Taxonomy" id="537"/>
    <lineage>
        <taxon>Bacteria</taxon>
        <taxon>Pseudomonadati</taxon>
        <taxon>Pseudomonadota</taxon>
        <taxon>Betaproteobacteria</taxon>
        <taxon>Neisseriales</taxon>
        <taxon>Chitinibacteraceae</taxon>
        <taxon>Iodobacter</taxon>
    </lineage>
</organism>
<dbReference type="SUPFAM" id="SSF52172">
    <property type="entry name" value="CheY-like"/>
    <property type="match status" value="2"/>
</dbReference>
<dbReference type="GO" id="GO:0000160">
    <property type="term" value="P:phosphorelay signal transduction system"/>
    <property type="evidence" value="ECO:0007669"/>
    <property type="project" value="InterPro"/>
</dbReference>
<dbReference type="SMART" id="SM00267">
    <property type="entry name" value="GGDEF"/>
    <property type="match status" value="1"/>
</dbReference>
<dbReference type="InterPro" id="IPR011006">
    <property type="entry name" value="CheY-like_superfamily"/>
</dbReference>
<dbReference type="PROSITE" id="PS50110">
    <property type="entry name" value="RESPONSE_REGULATORY"/>
    <property type="match status" value="1"/>
</dbReference>
<dbReference type="GO" id="GO:0043709">
    <property type="term" value="P:cell adhesion involved in single-species biofilm formation"/>
    <property type="evidence" value="ECO:0007669"/>
    <property type="project" value="TreeGrafter"/>
</dbReference>
<evidence type="ECO:0000313" key="6">
    <source>
        <dbReference type="EMBL" id="QBC42441.1"/>
    </source>
</evidence>
<dbReference type="InterPro" id="IPR043128">
    <property type="entry name" value="Rev_trsase/Diguanyl_cyclase"/>
</dbReference>
<dbReference type="CDD" id="cd00156">
    <property type="entry name" value="REC"/>
    <property type="match status" value="1"/>
</dbReference>
<dbReference type="Gene3D" id="3.40.50.2300">
    <property type="match status" value="2"/>
</dbReference>
<evidence type="ECO:0000256" key="1">
    <source>
        <dbReference type="ARBA" id="ARBA00012528"/>
    </source>
</evidence>
<dbReference type="Proteomes" id="UP000515917">
    <property type="component" value="Chromosome"/>
</dbReference>
<dbReference type="EC" id="2.7.7.65" evidence="1"/>
<dbReference type="KEGG" id="ifl:C1H71_01935"/>
<keyword evidence="7" id="KW-1185">Reference proteome</keyword>
<dbReference type="Pfam" id="PF00072">
    <property type="entry name" value="Response_reg"/>
    <property type="match status" value="1"/>
</dbReference>
<dbReference type="SMART" id="SM00448">
    <property type="entry name" value="REC"/>
    <property type="match status" value="1"/>
</dbReference>
<dbReference type="SUPFAM" id="SSF55073">
    <property type="entry name" value="Nucleotide cyclase"/>
    <property type="match status" value="1"/>
</dbReference>
<gene>
    <name evidence="6" type="ORF">C1H71_01935</name>
</gene>